<evidence type="ECO:0000259" key="1">
    <source>
        <dbReference type="Pfam" id="PF04230"/>
    </source>
</evidence>
<feature type="domain" description="Polysaccharide pyruvyl transferase" evidence="1">
    <location>
        <begin position="55"/>
        <end position="157"/>
    </location>
</feature>
<dbReference type="Pfam" id="PF04230">
    <property type="entry name" value="PS_pyruv_trans"/>
    <property type="match status" value="1"/>
</dbReference>
<dbReference type="STRING" id="351160.RCIX1473"/>
<keyword evidence="3" id="KW-1185">Reference proteome</keyword>
<dbReference type="KEGG" id="rci:RCIX1473"/>
<dbReference type="AlphaFoldDB" id="Q0W4F4"/>
<organism evidence="2 3">
    <name type="scientific">Methanocella arvoryzae (strain DSM 22066 / NBRC 105507 / MRE50)</name>
    <dbReference type="NCBI Taxonomy" id="351160"/>
    <lineage>
        <taxon>Archaea</taxon>
        <taxon>Methanobacteriati</taxon>
        <taxon>Methanobacteriota</taxon>
        <taxon>Stenosarchaea group</taxon>
        <taxon>Methanomicrobia</taxon>
        <taxon>Methanocellales</taxon>
        <taxon>Methanocellaceae</taxon>
        <taxon>Methanocella</taxon>
    </lineage>
</organism>
<proteinExistence type="predicted"/>
<gene>
    <name evidence="2" type="ORF">RCIX1473</name>
</gene>
<evidence type="ECO:0000313" key="2">
    <source>
        <dbReference type="EMBL" id="CAJ36739.1"/>
    </source>
</evidence>
<protein>
    <recommendedName>
        <fullName evidence="1">Polysaccharide pyruvyl transferase domain-containing protein</fullName>
    </recommendedName>
</protein>
<dbReference type="eggNOG" id="arCOG04826">
    <property type="taxonomic scope" value="Archaea"/>
</dbReference>
<evidence type="ECO:0000313" key="3">
    <source>
        <dbReference type="Proteomes" id="UP000000663"/>
    </source>
</evidence>
<reference evidence="2 3" key="1">
    <citation type="journal article" date="2006" name="Science">
        <title>Genome of rice cluster I archaea -- the key methane producers in the rice rhizosphere.</title>
        <authorList>
            <person name="Erkel C."/>
            <person name="Kube M."/>
            <person name="Reinhardt R."/>
            <person name="Liesack W."/>
        </authorList>
    </citation>
    <scope>NUCLEOTIDE SEQUENCE [LARGE SCALE GENOMIC DNA]</scope>
    <source>
        <strain evidence="3">DSM 22066 / NBRC 105507 / MRE50</strain>
    </source>
</reference>
<dbReference type="Proteomes" id="UP000000663">
    <property type="component" value="Chromosome"/>
</dbReference>
<sequence length="160" mass="18626">MRTFEDARICLLSKNPDFDRKRCDVPVVGLDQTKAGKLDRTLFKLRYLQYFPLALVYHLTGKYLVDDRLVVANYLWKEYCFCDVMVTGLDDGMNTLYGSVSFNLIFLDTLLARLLNKKVVLFGGSIGPFRNKRFERLGKYILQKPDLITLREEISYETFA</sequence>
<accession>Q0W4F4</accession>
<name>Q0W4F4_METAR</name>
<dbReference type="EMBL" id="AM114193">
    <property type="protein sequence ID" value="CAJ36739.1"/>
    <property type="molecule type" value="Genomic_DNA"/>
</dbReference>
<dbReference type="InterPro" id="IPR007345">
    <property type="entry name" value="Polysacch_pyruvyl_Trfase"/>
</dbReference>